<reference evidence="5" key="2">
    <citation type="submission" date="2020-09" db="EMBL/GenBank/DDBJ databases">
        <authorList>
            <person name="Sun Q."/>
            <person name="Zhou Y."/>
        </authorList>
    </citation>
    <scope>NUCLEOTIDE SEQUENCE</scope>
    <source>
        <strain evidence="5">CGMCC 1.15367</strain>
    </source>
</reference>
<gene>
    <name evidence="5" type="ORF">GCM10011390_46310</name>
</gene>
<proteinExistence type="predicted"/>
<dbReference type="GO" id="GO:0017089">
    <property type="term" value="F:glycolipid transfer activity"/>
    <property type="evidence" value="ECO:0007669"/>
    <property type="project" value="TreeGrafter"/>
</dbReference>
<feature type="chain" id="PRO_5037849576" description="Organic solvent tolerance-like N-terminal domain-containing protein" evidence="3">
    <location>
        <begin position="28"/>
        <end position="204"/>
    </location>
</feature>
<dbReference type="Proteomes" id="UP000644699">
    <property type="component" value="Unassembled WGS sequence"/>
</dbReference>
<sequence>MTFSARHAAVLPALLVAALGLGTPAGAQSFGNSFNGLQVKGDQPIAIDADQLDVDDKQRIATFSGNVEVAQGDTLLKTSKLMVYYAKPAGAGGETGGAAKPEPAKTGGGGALPGGSNQIEKLDAQGKLYVRSTDQVATADRGTFDMKTQIAVLTGNVVMSQGDNVARGDKLTIHMDTGIAQLGGSGRVKILMAPDQNGQNQAKR</sequence>
<dbReference type="PANTHER" id="PTHR36504:SF1">
    <property type="entry name" value="LIPOPOLYSACCHARIDE EXPORT SYSTEM PROTEIN LPTA"/>
    <property type="match status" value="1"/>
</dbReference>
<dbReference type="GO" id="GO:0015920">
    <property type="term" value="P:lipopolysaccharide transport"/>
    <property type="evidence" value="ECO:0007669"/>
    <property type="project" value="TreeGrafter"/>
</dbReference>
<dbReference type="Gene3D" id="2.60.450.10">
    <property type="entry name" value="Lipopolysaccharide (LPS) transport protein A like domain"/>
    <property type="match status" value="1"/>
</dbReference>
<evidence type="ECO:0000256" key="3">
    <source>
        <dbReference type="SAM" id="SignalP"/>
    </source>
</evidence>
<evidence type="ECO:0000259" key="4">
    <source>
        <dbReference type="Pfam" id="PF03968"/>
    </source>
</evidence>
<dbReference type="Pfam" id="PF03968">
    <property type="entry name" value="LptD_N"/>
    <property type="match status" value="1"/>
</dbReference>
<dbReference type="AlphaFoldDB" id="A0A917A311"/>
<dbReference type="GO" id="GO:0030288">
    <property type="term" value="C:outer membrane-bounded periplasmic space"/>
    <property type="evidence" value="ECO:0007669"/>
    <property type="project" value="TreeGrafter"/>
</dbReference>
<evidence type="ECO:0000256" key="2">
    <source>
        <dbReference type="SAM" id="MobiDB-lite"/>
    </source>
</evidence>
<accession>A0A917A311</accession>
<comment type="caution">
    <text evidence="5">The sequence shown here is derived from an EMBL/GenBank/DDBJ whole genome shotgun (WGS) entry which is preliminary data.</text>
</comment>
<name>A0A917A311_9HYPH</name>
<reference evidence="5" key="1">
    <citation type="journal article" date="2014" name="Int. J. Syst. Evol. Microbiol.">
        <title>Complete genome sequence of Corynebacterium casei LMG S-19264T (=DSM 44701T), isolated from a smear-ripened cheese.</title>
        <authorList>
            <consortium name="US DOE Joint Genome Institute (JGI-PGF)"/>
            <person name="Walter F."/>
            <person name="Albersmeier A."/>
            <person name="Kalinowski J."/>
            <person name="Ruckert C."/>
        </authorList>
    </citation>
    <scope>NUCLEOTIDE SEQUENCE</scope>
    <source>
        <strain evidence="5">CGMCC 1.15367</strain>
    </source>
</reference>
<dbReference type="EMBL" id="BMIQ01000010">
    <property type="protein sequence ID" value="GGE21688.1"/>
    <property type="molecule type" value="Genomic_DNA"/>
</dbReference>
<evidence type="ECO:0000313" key="5">
    <source>
        <dbReference type="EMBL" id="GGE21688.1"/>
    </source>
</evidence>
<feature type="region of interest" description="Disordered" evidence="2">
    <location>
        <begin position="92"/>
        <end position="114"/>
    </location>
</feature>
<feature type="signal peptide" evidence="3">
    <location>
        <begin position="1"/>
        <end position="27"/>
    </location>
</feature>
<feature type="domain" description="Organic solvent tolerance-like N-terminal" evidence="4">
    <location>
        <begin position="47"/>
        <end position="178"/>
    </location>
</feature>
<evidence type="ECO:0000313" key="6">
    <source>
        <dbReference type="Proteomes" id="UP000644699"/>
    </source>
</evidence>
<evidence type="ECO:0000256" key="1">
    <source>
        <dbReference type="ARBA" id="ARBA00022729"/>
    </source>
</evidence>
<dbReference type="InterPro" id="IPR005653">
    <property type="entry name" value="OstA-like_N"/>
</dbReference>
<keyword evidence="1 3" id="KW-0732">Signal</keyword>
<dbReference type="GO" id="GO:0009279">
    <property type="term" value="C:cell outer membrane"/>
    <property type="evidence" value="ECO:0007669"/>
    <property type="project" value="TreeGrafter"/>
</dbReference>
<protein>
    <recommendedName>
        <fullName evidence="4">Organic solvent tolerance-like N-terminal domain-containing protein</fullName>
    </recommendedName>
</protein>
<keyword evidence="6" id="KW-1185">Reference proteome</keyword>
<organism evidence="5 6">
    <name type="scientific">Aureimonas endophytica</name>
    <dbReference type="NCBI Taxonomy" id="2027858"/>
    <lineage>
        <taxon>Bacteria</taxon>
        <taxon>Pseudomonadati</taxon>
        <taxon>Pseudomonadota</taxon>
        <taxon>Alphaproteobacteria</taxon>
        <taxon>Hyphomicrobiales</taxon>
        <taxon>Aurantimonadaceae</taxon>
        <taxon>Aureimonas</taxon>
    </lineage>
</organism>
<dbReference type="InterPro" id="IPR052037">
    <property type="entry name" value="LPS_export_LptA"/>
</dbReference>
<dbReference type="PANTHER" id="PTHR36504">
    <property type="entry name" value="LIPOPOLYSACCHARIDE EXPORT SYSTEM PROTEIN LPTA"/>
    <property type="match status" value="1"/>
</dbReference>
<dbReference type="RefSeq" id="WP_188912778.1">
    <property type="nucleotide sequence ID" value="NZ_BMIQ01000010.1"/>
</dbReference>